<keyword evidence="4" id="KW-1185">Reference proteome</keyword>
<evidence type="ECO:0000313" key="3">
    <source>
        <dbReference type="EMBL" id="PSN68146.1"/>
    </source>
</evidence>
<dbReference type="InterPro" id="IPR045518">
    <property type="entry name" value="2EXR"/>
</dbReference>
<evidence type="ECO:0000256" key="1">
    <source>
        <dbReference type="SAM" id="MobiDB-lite"/>
    </source>
</evidence>
<evidence type="ECO:0000313" key="4">
    <source>
        <dbReference type="Proteomes" id="UP000240883"/>
    </source>
</evidence>
<feature type="domain" description="2EXR" evidence="2">
    <location>
        <begin position="154"/>
        <end position="220"/>
    </location>
</feature>
<organism evidence="3 4">
    <name type="scientific">Corynespora cassiicola Philippines</name>
    <dbReference type="NCBI Taxonomy" id="1448308"/>
    <lineage>
        <taxon>Eukaryota</taxon>
        <taxon>Fungi</taxon>
        <taxon>Dikarya</taxon>
        <taxon>Ascomycota</taxon>
        <taxon>Pezizomycotina</taxon>
        <taxon>Dothideomycetes</taxon>
        <taxon>Pleosporomycetidae</taxon>
        <taxon>Pleosporales</taxon>
        <taxon>Corynesporascaceae</taxon>
        <taxon>Corynespora</taxon>
    </lineage>
</organism>
<gene>
    <name evidence="3" type="ORF">BS50DRAFT_358169</name>
</gene>
<feature type="region of interest" description="Disordered" evidence="1">
    <location>
        <begin position="1"/>
        <end position="34"/>
    </location>
</feature>
<evidence type="ECO:0000259" key="2">
    <source>
        <dbReference type="Pfam" id="PF20150"/>
    </source>
</evidence>
<protein>
    <recommendedName>
        <fullName evidence="2">2EXR domain-containing protein</fullName>
    </recommendedName>
</protein>
<accession>A0A2T2NS92</accession>
<reference evidence="3 4" key="1">
    <citation type="journal article" date="2018" name="Front. Microbiol.">
        <title>Genome-Wide Analysis of Corynespora cassiicola Leaf Fall Disease Putative Effectors.</title>
        <authorList>
            <person name="Lopez D."/>
            <person name="Ribeiro S."/>
            <person name="Label P."/>
            <person name="Fumanal B."/>
            <person name="Venisse J.S."/>
            <person name="Kohler A."/>
            <person name="de Oliveira R.R."/>
            <person name="Labutti K."/>
            <person name="Lipzen A."/>
            <person name="Lail K."/>
            <person name="Bauer D."/>
            <person name="Ohm R.A."/>
            <person name="Barry K.W."/>
            <person name="Spatafora J."/>
            <person name="Grigoriev I.V."/>
            <person name="Martin F.M."/>
            <person name="Pujade-Renaud V."/>
        </authorList>
    </citation>
    <scope>NUCLEOTIDE SEQUENCE [LARGE SCALE GENOMIC DNA]</scope>
    <source>
        <strain evidence="3 4">Philippines</strain>
    </source>
</reference>
<dbReference type="AlphaFoldDB" id="A0A2T2NS92"/>
<sequence>GRPATGLYRGLPRPVRLSEPAIPRGPPSEPADPLLLSRPPPRFTCLRAHFQFRLRRADPWERGPNDPLRTALRVCLVGDGTTDAYRVCPERSTDKAACLSHWVSTYPGRRAGALYLHLFDHARLAAAMLSNTVFPLFKMSTSHPSDPSQSQARFTCFGDLCCELRLMIWKEAALGSCLPITHAKFKFDEYHGKASVTLTPPAILLVNREARREALSMFSRSRNKTLVLDVTRSCWDDKSIMLPLLDAALRNAYLRPEHVVIKIPSDHFVRSHRGCMYVMIVQDLVPSLESLSFLVKDGSCSLSCVWEKTSEIIRRWLKIHLKGFLPPLEIRLWVRGEEGWSKFVPDPRNCDLTVPLHLRTMPGKIVETRPAGVTADGILERL</sequence>
<proteinExistence type="predicted"/>
<feature type="non-terminal residue" evidence="3">
    <location>
        <position position="1"/>
    </location>
</feature>
<dbReference type="EMBL" id="KZ678134">
    <property type="protein sequence ID" value="PSN68146.1"/>
    <property type="molecule type" value="Genomic_DNA"/>
</dbReference>
<dbReference type="Pfam" id="PF20150">
    <property type="entry name" value="2EXR"/>
    <property type="match status" value="1"/>
</dbReference>
<name>A0A2T2NS92_CORCC</name>
<dbReference type="Proteomes" id="UP000240883">
    <property type="component" value="Unassembled WGS sequence"/>
</dbReference>